<reference evidence="3" key="1">
    <citation type="submission" date="2020-10" db="EMBL/GenBank/DDBJ databases">
        <authorList>
            <person name="Gilroy R."/>
        </authorList>
    </citation>
    <scope>NUCLEOTIDE SEQUENCE</scope>
    <source>
        <strain evidence="3">10406</strain>
    </source>
</reference>
<dbReference type="PANTHER" id="PTHR48081">
    <property type="entry name" value="AB HYDROLASE SUPERFAMILY PROTEIN C4A8.06C"/>
    <property type="match status" value="1"/>
</dbReference>
<evidence type="ECO:0000313" key="4">
    <source>
        <dbReference type="Proteomes" id="UP000886857"/>
    </source>
</evidence>
<dbReference type="GO" id="GO:0004061">
    <property type="term" value="F:arylformamidase activity"/>
    <property type="evidence" value="ECO:0007669"/>
    <property type="project" value="TreeGrafter"/>
</dbReference>
<evidence type="ECO:0000259" key="2">
    <source>
        <dbReference type="Pfam" id="PF20434"/>
    </source>
</evidence>
<feature type="domain" description="BD-FAE-like" evidence="2">
    <location>
        <begin position="47"/>
        <end position="245"/>
    </location>
</feature>
<dbReference type="EMBL" id="DVOE01000061">
    <property type="protein sequence ID" value="HIU98995.1"/>
    <property type="molecule type" value="Genomic_DNA"/>
</dbReference>
<evidence type="ECO:0000256" key="1">
    <source>
        <dbReference type="ARBA" id="ARBA00022801"/>
    </source>
</evidence>
<proteinExistence type="predicted"/>
<evidence type="ECO:0000313" key="3">
    <source>
        <dbReference type="EMBL" id="HIU98995.1"/>
    </source>
</evidence>
<dbReference type="InterPro" id="IPR050300">
    <property type="entry name" value="GDXG_lipolytic_enzyme"/>
</dbReference>
<dbReference type="AlphaFoldDB" id="A0A9D1NAK3"/>
<name>A0A9D1NAK3_9FIRM</name>
<reference evidence="3" key="2">
    <citation type="journal article" date="2021" name="PeerJ">
        <title>Extensive microbial diversity within the chicken gut microbiome revealed by metagenomics and culture.</title>
        <authorList>
            <person name="Gilroy R."/>
            <person name="Ravi A."/>
            <person name="Getino M."/>
            <person name="Pursley I."/>
            <person name="Horton D.L."/>
            <person name="Alikhan N.F."/>
            <person name="Baker D."/>
            <person name="Gharbi K."/>
            <person name="Hall N."/>
            <person name="Watson M."/>
            <person name="Adriaenssens E.M."/>
            <person name="Foster-Nyarko E."/>
            <person name="Jarju S."/>
            <person name="Secka A."/>
            <person name="Antonio M."/>
            <person name="Oren A."/>
            <person name="Chaudhuri R.R."/>
            <person name="La Ragione R."/>
            <person name="Hildebrand F."/>
            <person name="Pallen M.J."/>
        </authorList>
    </citation>
    <scope>NUCLEOTIDE SEQUENCE</scope>
    <source>
        <strain evidence="3">10406</strain>
    </source>
</reference>
<dbReference type="Gene3D" id="3.40.50.1820">
    <property type="entry name" value="alpha/beta hydrolase"/>
    <property type="match status" value="1"/>
</dbReference>
<protein>
    <submittedName>
        <fullName evidence="3">Alpha/beta hydrolase</fullName>
    </submittedName>
</protein>
<dbReference type="Proteomes" id="UP000886857">
    <property type="component" value="Unassembled WGS sequence"/>
</dbReference>
<comment type="caution">
    <text evidence="3">The sequence shown here is derived from an EMBL/GenBank/DDBJ whole genome shotgun (WGS) entry which is preliminary data.</text>
</comment>
<dbReference type="PANTHER" id="PTHR48081:SF33">
    <property type="entry name" value="KYNURENINE FORMAMIDASE"/>
    <property type="match status" value="1"/>
</dbReference>
<dbReference type="InterPro" id="IPR049492">
    <property type="entry name" value="BD-FAE-like_dom"/>
</dbReference>
<organism evidence="3 4">
    <name type="scientific">Candidatus Limadaptatus stercoripullorum</name>
    <dbReference type="NCBI Taxonomy" id="2840846"/>
    <lineage>
        <taxon>Bacteria</taxon>
        <taxon>Bacillati</taxon>
        <taxon>Bacillota</taxon>
        <taxon>Clostridia</taxon>
        <taxon>Eubacteriales</taxon>
        <taxon>Candidatus Limadaptatus</taxon>
    </lineage>
</organism>
<accession>A0A9D1NAK3</accession>
<gene>
    <name evidence="3" type="ORF">IAC73_04035</name>
</gene>
<dbReference type="InterPro" id="IPR029058">
    <property type="entry name" value="AB_hydrolase_fold"/>
</dbReference>
<keyword evidence="1 3" id="KW-0378">Hydrolase</keyword>
<sequence length="309" mass="34132">MMKIVAGIMRHDMGSGQKRRERTQVMPGGVTRAEHAYLPDGDRLHMLDVYRPEGAEGALPLVFNIHGGAWVFGDKDLNRFYAATLAKAGFTVVSISYRLLPETDLKGQVADIAAAAKFTAEHAGEFGADTRSVMLTGDSAGAHLSSLYYSVASDAELAGLYGIEPGLPFDVRCLVLSHGVGDIHELLLNGKGEFIRATAPLQRLFDKGMFGKKPLESPLFARSSIEEAGKNVNFPPVMLIGCDRDVYLQHTLRLKRYFSEKAPRLEFFFTEGEAGARLSHVYNILRPEWEESRRANDASLAFFRECMAE</sequence>
<dbReference type="SUPFAM" id="SSF53474">
    <property type="entry name" value="alpha/beta-Hydrolases"/>
    <property type="match status" value="1"/>
</dbReference>
<dbReference type="Pfam" id="PF20434">
    <property type="entry name" value="BD-FAE"/>
    <property type="match status" value="1"/>
</dbReference>